<protein>
    <submittedName>
        <fullName evidence="2">Uncharacterized protein</fullName>
    </submittedName>
</protein>
<evidence type="ECO:0000313" key="2">
    <source>
        <dbReference type="EMBL" id="MBP2411725.1"/>
    </source>
</evidence>
<dbReference type="RefSeq" id="WP_209677027.1">
    <property type="nucleotide sequence ID" value="NZ_JAGIOI010000001.1"/>
</dbReference>
<feature type="region of interest" description="Disordered" evidence="1">
    <location>
        <begin position="68"/>
        <end position="88"/>
    </location>
</feature>
<gene>
    <name evidence="2" type="ORF">JOF48_000524</name>
</gene>
<dbReference type="EMBL" id="JAGIOI010000001">
    <property type="protein sequence ID" value="MBP2411725.1"/>
    <property type="molecule type" value="Genomic_DNA"/>
</dbReference>
<proteinExistence type="predicted"/>
<organism evidence="2 3">
    <name type="scientific">Arthrobacter stackebrandtii</name>
    <dbReference type="NCBI Taxonomy" id="272161"/>
    <lineage>
        <taxon>Bacteria</taxon>
        <taxon>Bacillati</taxon>
        <taxon>Actinomycetota</taxon>
        <taxon>Actinomycetes</taxon>
        <taxon>Micrococcales</taxon>
        <taxon>Micrococcaceae</taxon>
        <taxon>Arthrobacter</taxon>
    </lineage>
</organism>
<accession>A0ABS4YTE3</accession>
<dbReference type="Proteomes" id="UP000711614">
    <property type="component" value="Unassembled WGS sequence"/>
</dbReference>
<reference evidence="2 3" key="1">
    <citation type="submission" date="2021-03" db="EMBL/GenBank/DDBJ databases">
        <title>Sequencing the genomes of 1000 actinobacteria strains.</title>
        <authorList>
            <person name="Klenk H.-P."/>
        </authorList>
    </citation>
    <scope>NUCLEOTIDE SEQUENCE [LARGE SCALE GENOMIC DNA]</scope>
    <source>
        <strain evidence="2 3">DSM 16005</strain>
    </source>
</reference>
<keyword evidence="3" id="KW-1185">Reference proteome</keyword>
<sequence length="164" mass="16299">MQGTTTMLRTGTRLLFMAILSLVLVALGAAGAQAIPAAPAHPASSVPAATAASTAAVALEAAATPAPESFGSVGAPASGPAGAQDGPPVLVQWADLEQTTCIPGRKKVRLESAAVVPSYALLQHAPESGGRFLPHAQVAGSDGVRPSGRIPASLTHLDLGIVRT</sequence>
<name>A0ABS4YTE3_9MICC</name>
<evidence type="ECO:0000313" key="3">
    <source>
        <dbReference type="Proteomes" id="UP000711614"/>
    </source>
</evidence>
<comment type="caution">
    <text evidence="2">The sequence shown here is derived from an EMBL/GenBank/DDBJ whole genome shotgun (WGS) entry which is preliminary data.</text>
</comment>
<evidence type="ECO:0000256" key="1">
    <source>
        <dbReference type="SAM" id="MobiDB-lite"/>
    </source>
</evidence>